<comment type="catalytic activity">
    <reaction evidence="1">
        <text>ATP + protein L-histidine = ADP + protein N-phospho-L-histidine.</text>
        <dbReference type="EC" id="2.7.13.3"/>
    </reaction>
</comment>
<organism evidence="13 14">
    <name type="scientific">Microlunatus ginsengisoli</name>
    <dbReference type="NCBI Taxonomy" id="363863"/>
    <lineage>
        <taxon>Bacteria</taxon>
        <taxon>Bacillati</taxon>
        <taxon>Actinomycetota</taxon>
        <taxon>Actinomycetes</taxon>
        <taxon>Propionibacteriales</taxon>
        <taxon>Propionibacteriaceae</taxon>
        <taxon>Microlunatus</taxon>
    </lineage>
</organism>
<dbReference type="InterPro" id="IPR050482">
    <property type="entry name" value="Sensor_HK_TwoCompSys"/>
</dbReference>
<dbReference type="Gene3D" id="3.30.565.10">
    <property type="entry name" value="Histidine kinase-like ATPase, C-terminal domain"/>
    <property type="match status" value="1"/>
</dbReference>
<keyword evidence="4" id="KW-0808">Transferase</keyword>
<dbReference type="EMBL" id="BAABAB010000023">
    <property type="protein sequence ID" value="GAA3629008.1"/>
    <property type="molecule type" value="Genomic_DNA"/>
</dbReference>
<dbReference type="InterPro" id="IPR003594">
    <property type="entry name" value="HATPase_dom"/>
</dbReference>
<evidence type="ECO:0000256" key="1">
    <source>
        <dbReference type="ARBA" id="ARBA00000085"/>
    </source>
</evidence>
<feature type="transmembrane region" description="Helical" evidence="11">
    <location>
        <begin position="21"/>
        <end position="42"/>
    </location>
</feature>
<keyword evidence="9" id="KW-0175">Coiled coil</keyword>
<feature type="region of interest" description="Disordered" evidence="10">
    <location>
        <begin position="340"/>
        <end position="363"/>
    </location>
</feature>
<reference evidence="14" key="1">
    <citation type="journal article" date="2019" name="Int. J. Syst. Evol. Microbiol.">
        <title>The Global Catalogue of Microorganisms (GCM) 10K type strain sequencing project: providing services to taxonomists for standard genome sequencing and annotation.</title>
        <authorList>
            <consortium name="The Broad Institute Genomics Platform"/>
            <consortium name="The Broad Institute Genome Sequencing Center for Infectious Disease"/>
            <person name="Wu L."/>
            <person name="Ma J."/>
        </authorList>
    </citation>
    <scope>NUCLEOTIDE SEQUENCE [LARGE SCALE GENOMIC DNA]</scope>
    <source>
        <strain evidence="14">JCM 16929</strain>
    </source>
</reference>
<feature type="compositionally biased region" description="Polar residues" evidence="10">
    <location>
        <begin position="350"/>
        <end position="361"/>
    </location>
</feature>
<sequence length="396" mass="41434">MVQVVTRRPLTVRAGGGESGEMGRALVVLTCAAFVVVVLEVVNAPQALLAVGLAGVYSVFAIVGFRLVAKRPRLVAAGYVAVQLLLGFVVFGVAGPGVGATLLLLVLVIQAVLLLPIRWAVVVALLVPLVHVGMGLVEGLREMASMVVAVGFAFVLAALHLREQQAKADLAEANQRLLAYADQTEALATQRERTRVAREIHDGLGHHLTVVQMQIRAARSVLVDDRTRADALLDGAEQQARAALAEVRRSVAALREPWEDGPLAEAIGRLGSESATAGLPTVVEVLGPSRPLSPQTSHVVYRAAQEGLTNARRHAGAESARVVLDYTSADVVRLRIEDDGVGLAPHDDPSQASGNEPSTSGYGLVGIRERVEGLGGQLMLAASGPGGLALTVELPG</sequence>
<evidence type="ECO:0000313" key="14">
    <source>
        <dbReference type="Proteomes" id="UP001501490"/>
    </source>
</evidence>
<feature type="transmembrane region" description="Helical" evidence="11">
    <location>
        <begin position="80"/>
        <end position="113"/>
    </location>
</feature>
<evidence type="ECO:0000256" key="4">
    <source>
        <dbReference type="ARBA" id="ARBA00022679"/>
    </source>
</evidence>
<keyword evidence="8" id="KW-0902">Two-component regulatory system</keyword>
<keyword evidence="11" id="KW-0812">Transmembrane</keyword>
<keyword evidence="7" id="KW-0067">ATP-binding</keyword>
<gene>
    <name evidence="13" type="ORF">GCM10022236_34190</name>
</gene>
<proteinExistence type="predicted"/>
<feature type="transmembrane region" description="Helical" evidence="11">
    <location>
        <begin position="48"/>
        <end position="68"/>
    </location>
</feature>
<comment type="caution">
    <text evidence="13">The sequence shown here is derived from an EMBL/GenBank/DDBJ whole genome shotgun (WGS) entry which is preliminary data.</text>
</comment>
<evidence type="ECO:0000256" key="7">
    <source>
        <dbReference type="ARBA" id="ARBA00022840"/>
    </source>
</evidence>
<evidence type="ECO:0000256" key="2">
    <source>
        <dbReference type="ARBA" id="ARBA00012438"/>
    </source>
</evidence>
<dbReference type="EC" id="2.7.13.3" evidence="2"/>
<dbReference type="SUPFAM" id="SSF55874">
    <property type="entry name" value="ATPase domain of HSP90 chaperone/DNA topoisomerase II/histidine kinase"/>
    <property type="match status" value="1"/>
</dbReference>
<keyword evidence="14" id="KW-1185">Reference proteome</keyword>
<evidence type="ECO:0000256" key="6">
    <source>
        <dbReference type="ARBA" id="ARBA00022777"/>
    </source>
</evidence>
<feature type="transmembrane region" description="Helical" evidence="11">
    <location>
        <begin position="144"/>
        <end position="161"/>
    </location>
</feature>
<accession>A0ABP7ACA8</accession>
<evidence type="ECO:0000256" key="9">
    <source>
        <dbReference type="SAM" id="Coils"/>
    </source>
</evidence>
<name>A0ABP7ACA8_9ACTN</name>
<dbReference type="Proteomes" id="UP001501490">
    <property type="component" value="Unassembled WGS sequence"/>
</dbReference>
<evidence type="ECO:0000256" key="3">
    <source>
        <dbReference type="ARBA" id="ARBA00022553"/>
    </source>
</evidence>
<dbReference type="PANTHER" id="PTHR24421:SF10">
    <property type="entry name" value="NITRATE_NITRITE SENSOR PROTEIN NARQ"/>
    <property type="match status" value="1"/>
</dbReference>
<evidence type="ECO:0000259" key="12">
    <source>
        <dbReference type="PROSITE" id="PS50109"/>
    </source>
</evidence>
<protein>
    <recommendedName>
        <fullName evidence="2">histidine kinase</fullName>
        <ecNumber evidence="2">2.7.13.3</ecNumber>
    </recommendedName>
</protein>
<dbReference type="Pfam" id="PF02518">
    <property type="entry name" value="HATPase_c"/>
    <property type="match status" value="1"/>
</dbReference>
<evidence type="ECO:0000256" key="10">
    <source>
        <dbReference type="SAM" id="MobiDB-lite"/>
    </source>
</evidence>
<dbReference type="PROSITE" id="PS50109">
    <property type="entry name" value="HIS_KIN"/>
    <property type="match status" value="1"/>
</dbReference>
<feature type="transmembrane region" description="Helical" evidence="11">
    <location>
        <begin position="119"/>
        <end position="137"/>
    </location>
</feature>
<keyword evidence="5" id="KW-0547">Nucleotide-binding</keyword>
<evidence type="ECO:0000256" key="8">
    <source>
        <dbReference type="ARBA" id="ARBA00023012"/>
    </source>
</evidence>
<dbReference type="InterPro" id="IPR036890">
    <property type="entry name" value="HATPase_C_sf"/>
</dbReference>
<dbReference type="CDD" id="cd16917">
    <property type="entry name" value="HATPase_UhpB-NarQ-NarX-like"/>
    <property type="match status" value="1"/>
</dbReference>
<keyword evidence="11" id="KW-0472">Membrane</keyword>
<dbReference type="InterPro" id="IPR011712">
    <property type="entry name" value="Sig_transdc_His_kin_sub3_dim/P"/>
</dbReference>
<evidence type="ECO:0000256" key="11">
    <source>
        <dbReference type="SAM" id="Phobius"/>
    </source>
</evidence>
<keyword evidence="6" id="KW-0418">Kinase</keyword>
<keyword evidence="11" id="KW-1133">Transmembrane helix</keyword>
<evidence type="ECO:0000313" key="13">
    <source>
        <dbReference type="EMBL" id="GAA3629008.1"/>
    </source>
</evidence>
<keyword evidence="3" id="KW-0597">Phosphoprotein</keyword>
<feature type="domain" description="Histidine kinase" evidence="12">
    <location>
        <begin position="300"/>
        <end position="396"/>
    </location>
</feature>
<feature type="coiled-coil region" evidence="9">
    <location>
        <begin position="156"/>
        <end position="183"/>
    </location>
</feature>
<dbReference type="RefSeq" id="WP_344806770.1">
    <property type="nucleotide sequence ID" value="NZ_BAABAB010000023.1"/>
</dbReference>
<dbReference type="Pfam" id="PF07730">
    <property type="entry name" value="HisKA_3"/>
    <property type="match status" value="1"/>
</dbReference>
<dbReference type="Gene3D" id="1.20.5.1930">
    <property type="match status" value="1"/>
</dbReference>
<dbReference type="InterPro" id="IPR005467">
    <property type="entry name" value="His_kinase_dom"/>
</dbReference>
<evidence type="ECO:0000256" key="5">
    <source>
        <dbReference type="ARBA" id="ARBA00022741"/>
    </source>
</evidence>
<dbReference type="PANTHER" id="PTHR24421">
    <property type="entry name" value="NITRATE/NITRITE SENSOR PROTEIN NARX-RELATED"/>
    <property type="match status" value="1"/>
</dbReference>